<comment type="similarity">
    <text evidence="2">Belongs to the 2H phosphoesterase superfamily. ThpR family.</text>
</comment>
<dbReference type="OrthoDB" id="9793819at2"/>
<dbReference type="Proteomes" id="UP000606730">
    <property type="component" value="Unassembled WGS sequence"/>
</dbReference>
<comment type="caution">
    <text evidence="3">The sequence shown here is derived from an EMBL/GenBank/DDBJ whole genome shotgun (WGS) entry which is preliminary data.</text>
</comment>
<dbReference type="Gene3D" id="3.90.1140.10">
    <property type="entry name" value="Cyclic phosphodiesterase"/>
    <property type="match status" value="1"/>
</dbReference>
<dbReference type="InterPro" id="IPR009097">
    <property type="entry name" value="Cyclic_Pdiesterase"/>
</dbReference>
<evidence type="ECO:0000256" key="2">
    <source>
        <dbReference type="HAMAP-Rule" id="MF_01940"/>
    </source>
</evidence>
<comment type="function">
    <text evidence="2">Hydrolyzes RNA 2',3'-cyclic phosphodiester to an RNA 2'-phosphomonoester.</text>
</comment>
<dbReference type="RefSeq" id="WP_095596902.1">
    <property type="nucleotide sequence ID" value="NZ_BMKN01000001.1"/>
</dbReference>
<dbReference type="SUPFAM" id="SSF55144">
    <property type="entry name" value="LigT-like"/>
    <property type="match status" value="1"/>
</dbReference>
<feature type="short sequence motif" description="HXTX 2" evidence="2">
    <location>
        <begin position="120"/>
        <end position="123"/>
    </location>
</feature>
<keyword evidence="1 2" id="KW-0378">Hydrolase</keyword>
<reference evidence="3" key="2">
    <citation type="submission" date="2020-09" db="EMBL/GenBank/DDBJ databases">
        <authorList>
            <person name="Sun Q."/>
            <person name="Zhou Y."/>
        </authorList>
    </citation>
    <scope>NUCLEOTIDE SEQUENCE</scope>
    <source>
        <strain evidence="3">CGMCC 1.16012</strain>
    </source>
</reference>
<feature type="active site" description="Proton acceptor" evidence="2">
    <location>
        <position position="120"/>
    </location>
</feature>
<evidence type="ECO:0000313" key="4">
    <source>
        <dbReference type="Proteomes" id="UP000606730"/>
    </source>
</evidence>
<comment type="catalytic activity">
    <reaction evidence="2">
        <text>a 3'-end 2',3'-cyclophospho-ribonucleotide-RNA + H2O = a 3'-end 2'-phospho-ribonucleotide-RNA + H(+)</text>
        <dbReference type="Rhea" id="RHEA:11828"/>
        <dbReference type="Rhea" id="RHEA-COMP:10464"/>
        <dbReference type="Rhea" id="RHEA-COMP:17353"/>
        <dbReference type="ChEBI" id="CHEBI:15377"/>
        <dbReference type="ChEBI" id="CHEBI:15378"/>
        <dbReference type="ChEBI" id="CHEBI:83064"/>
        <dbReference type="ChEBI" id="CHEBI:173113"/>
        <dbReference type="EC" id="3.1.4.58"/>
    </reaction>
</comment>
<dbReference type="HAMAP" id="MF_01940">
    <property type="entry name" value="RNA_CPDase"/>
    <property type="match status" value="1"/>
</dbReference>
<feature type="active site" description="Proton donor" evidence="2">
    <location>
        <position position="37"/>
    </location>
</feature>
<dbReference type="GO" id="GO:0004113">
    <property type="term" value="F:2',3'-cyclic-nucleotide 3'-phosphodiesterase activity"/>
    <property type="evidence" value="ECO:0007669"/>
    <property type="project" value="InterPro"/>
</dbReference>
<dbReference type="Pfam" id="PF13563">
    <property type="entry name" value="2_5_RNA_ligase2"/>
    <property type="match status" value="1"/>
</dbReference>
<name>A0A917EGM4_9RHOB</name>
<keyword evidence="4" id="KW-1185">Reference proteome</keyword>
<organism evidence="3 4">
    <name type="scientific">Actibacterium pelagium</name>
    <dbReference type="NCBI Taxonomy" id="2029103"/>
    <lineage>
        <taxon>Bacteria</taxon>
        <taxon>Pseudomonadati</taxon>
        <taxon>Pseudomonadota</taxon>
        <taxon>Alphaproteobacteria</taxon>
        <taxon>Rhodobacterales</taxon>
        <taxon>Roseobacteraceae</taxon>
        <taxon>Actibacterium</taxon>
    </lineage>
</organism>
<evidence type="ECO:0000313" key="3">
    <source>
        <dbReference type="EMBL" id="GGE37405.1"/>
    </source>
</evidence>
<dbReference type="InterPro" id="IPR004175">
    <property type="entry name" value="RNA_CPDase"/>
</dbReference>
<dbReference type="GO" id="GO:0008664">
    <property type="term" value="F:RNA 2',3'-cyclic 3'-phosphodiesterase activity"/>
    <property type="evidence" value="ECO:0007669"/>
    <property type="project" value="UniProtKB-EC"/>
</dbReference>
<dbReference type="EMBL" id="BMKN01000001">
    <property type="protein sequence ID" value="GGE37405.1"/>
    <property type="molecule type" value="Genomic_DNA"/>
</dbReference>
<evidence type="ECO:0000256" key="1">
    <source>
        <dbReference type="ARBA" id="ARBA00022801"/>
    </source>
</evidence>
<protein>
    <recommendedName>
        <fullName evidence="2">RNA 2',3'-cyclic phosphodiesterase</fullName>
        <shortName evidence="2">RNA 2',3'-CPDase</shortName>
        <ecNumber evidence="2">3.1.4.58</ecNumber>
    </recommendedName>
</protein>
<dbReference type="NCBIfam" id="TIGR02258">
    <property type="entry name" value="2_5_ligase"/>
    <property type="match status" value="1"/>
</dbReference>
<dbReference type="EC" id="3.1.4.58" evidence="2"/>
<sequence>MTRSFVALTLPDPALDQLEALQGQIPLGRRMTRETLHLTLAFLGEQPDEALVALHEELSQIRHSAFDLHMAGVGMYGNPNRLAMGVEADADSALTDLQSDVTKALRRAGLKFEKRRFRPHVTIARFKGEEPTDPRLHGFISGAMSYRATAVRITQFALYESHLSPGGARHDVLAAYPLG</sequence>
<proteinExistence type="inferred from homology"/>
<gene>
    <name evidence="3" type="ORF">GCM10011517_01420</name>
</gene>
<accession>A0A917EGM4</accession>
<dbReference type="PANTHER" id="PTHR35561">
    <property type="entry name" value="RNA 2',3'-CYCLIC PHOSPHODIESTERASE"/>
    <property type="match status" value="1"/>
</dbReference>
<dbReference type="PANTHER" id="PTHR35561:SF1">
    <property type="entry name" value="RNA 2',3'-CYCLIC PHOSPHODIESTERASE"/>
    <property type="match status" value="1"/>
</dbReference>
<feature type="short sequence motif" description="HXTX 1" evidence="2">
    <location>
        <begin position="37"/>
        <end position="40"/>
    </location>
</feature>
<reference evidence="3" key="1">
    <citation type="journal article" date="2014" name="Int. J. Syst. Evol. Microbiol.">
        <title>Complete genome sequence of Corynebacterium casei LMG S-19264T (=DSM 44701T), isolated from a smear-ripened cheese.</title>
        <authorList>
            <consortium name="US DOE Joint Genome Institute (JGI-PGF)"/>
            <person name="Walter F."/>
            <person name="Albersmeier A."/>
            <person name="Kalinowski J."/>
            <person name="Ruckert C."/>
        </authorList>
    </citation>
    <scope>NUCLEOTIDE SEQUENCE</scope>
    <source>
        <strain evidence="3">CGMCC 1.16012</strain>
    </source>
</reference>
<dbReference type="AlphaFoldDB" id="A0A917EGM4"/>